<dbReference type="AlphaFoldDB" id="A0A6H5I8Z2"/>
<feature type="region of interest" description="Disordered" evidence="1">
    <location>
        <begin position="45"/>
        <end position="66"/>
    </location>
</feature>
<feature type="compositionally biased region" description="Basic residues" evidence="1">
    <location>
        <begin position="45"/>
        <end position="61"/>
    </location>
</feature>
<evidence type="ECO:0000256" key="1">
    <source>
        <dbReference type="SAM" id="MobiDB-lite"/>
    </source>
</evidence>
<proteinExistence type="predicted"/>
<organism evidence="2 3">
    <name type="scientific">Trichogramma brassicae</name>
    <dbReference type="NCBI Taxonomy" id="86971"/>
    <lineage>
        <taxon>Eukaryota</taxon>
        <taxon>Metazoa</taxon>
        <taxon>Ecdysozoa</taxon>
        <taxon>Arthropoda</taxon>
        <taxon>Hexapoda</taxon>
        <taxon>Insecta</taxon>
        <taxon>Pterygota</taxon>
        <taxon>Neoptera</taxon>
        <taxon>Endopterygota</taxon>
        <taxon>Hymenoptera</taxon>
        <taxon>Apocrita</taxon>
        <taxon>Proctotrupomorpha</taxon>
        <taxon>Chalcidoidea</taxon>
        <taxon>Trichogrammatidae</taxon>
        <taxon>Trichogramma</taxon>
    </lineage>
</organism>
<sequence length="150" mass="17458">MTKLRWARVSIYLFIIRIRYTCSNKAAYRQMRVKSCVPRPGRIKTAAKKKKKKKKRKKRTCKAGTSVRERARNTCIYAARPPQPAKVCYGSLYTCIRGCSSSPRVFRSPRGRDRTSSRRPYLGPLINIEPQQQRQQQQQCISLRYTQCPG</sequence>
<evidence type="ECO:0000313" key="2">
    <source>
        <dbReference type="EMBL" id="CAB0033835.1"/>
    </source>
</evidence>
<protein>
    <submittedName>
        <fullName evidence="2">Uncharacterized protein</fullName>
    </submittedName>
</protein>
<name>A0A6H5I8Z2_9HYME</name>
<reference evidence="2 3" key="1">
    <citation type="submission" date="2020-02" db="EMBL/GenBank/DDBJ databases">
        <authorList>
            <person name="Ferguson B K."/>
        </authorList>
    </citation>
    <scope>NUCLEOTIDE SEQUENCE [LARGE SCALE GENOMIC DNA]</scope>
</reference>
<evidence type="ECO:0000313" key="3">
    <source>
        <dbReference type="Proteomes" id="UP000479190"/>
    </source>
</evidence>
<feature type="non-terminal residue" evidence="2">
    <location>
        <position position="150"/>
    </location>
</feature>
<dbReference type="EMBL" id="CADCXV010000726">
    <property type="protein sequence ID" value="CAB0033835.1"/>
    <property type="molecule type" value="Genomic_DNA"/>
</dbReference>
<accession>A0A6H5I8Z2</accession>
<keyword evidence="3" id="KW-1185">Reference proteome</keyword>
<gene>
    <name evidence="2" type="ORF">TBRA_LOCUS5733</name>
</gene>
<dbReference type="Proteomes" id="UP000479190">
    <property type="component" value="Unassembled WGS sequence"/>
</dbReference>